<proteinExistence type="predicted"/>
<evidence type="ECO:0000313" key="1">
    <source>
        <dbReference type="EMBL" id="ETW36562.1"/>
    </source>
</evidence>
<dbReference type="OrthoDB" id="10525727at2759"/>
<dbReference type="EMBL" id="KI926405">
    <property type="protein sequence ID" value="ETW36562.1"/>
    <property type="molecule type" value="Genomic_DNA"/>
</dbReference>
<protein>
    <submittedName>
        <fullName evidence="1">Uncharacterized protein</fullName>
    </submittedName>
</protein>
<dbReference type="Proteomes" id="UP000030708">
    <property type="component" value="Unassembled WGS sequence"/>
</dbReference>
<gene>
    <name evidence="1" type="ORF">PFTANZ_02727</name>
</gene>
<name>A0A024W784_PLAFA</name>
<dbReference type="AlphaFoldDB" id="A0A024W784"/>
<sequence length="75" mass="8988">MCAIGELLSSTDKEYTLNFFGLVKDGASIDEMKEFIYSFIKYYDTLKNELFNEKKNIFTERMKNRKRLYVQLKLI</sequence>
<reference evidence="1 2" key="2">
    <citation type="submission" date="2013-02" db="EMBL/GenBank/DDBJ databases">
        <title>The Genome Sequence of Plasmodium falciparum Tanzania (2000708).</title>
        <authorList>
            <consortium name="The Broad Institute Genome Sequencing Platform"/>
            <consortium name="The Broad Institute Genome Sequencing Center for Infectious Disease"/>
            <person name="Neafsey D."/>
            <person name="Cheeseman I."/>
            <person name="Volkman S."/>
            <person name="Adams J."/>
            <person name="Walker B."/>
            <person name="Young S.K."/>
            <person name="Zeng Q."/>
            <person name="Gargeya S."/>
            <person name="Fitzgerald M."/>
            <person name="Haas B."/>
            <person name="Abouelleil A."/>
            <person name="Alvarado L."/>
            <person name="Arachchi H.M."/>
            <person name="Berlin A.M."/>
            <person name="Chapman S.B."/>
            <person name="Dewar J."/>
            <person name="Goldberg J."/>
            <person name="Griggs A."/>
            <person name="Gujja S."/>
            <person name="Hansen M."/>
            <person name="Howarth C."/>
            <person name="Imamovic A."/>
            <person name="Larimer J."/>
            <person name="McCowan C."/>
            <person name="Murphy C."/>
            <person name="Neiman D."/>
            <person name="Pearson M."/>
            <person name="Priest M."/>
            <person name="Roberts A."/>
            <person name="Saif S."/>
            <person name="Shea T."/>
            <person name="Sisk P."/>
            <person name="Sykes S."/>
            <person name="Wortman J."/>
            <person name="Nusbaum C."/>
            <person name="Birren B."/>
        </authorList>
    </citation>
    <scope>NUCLEOTIDE SEQUENCE [LARGE SCALE GENOMIC DNA]</scope>
    <source>
        <strain evidence="2">Tanzania (2000708)</strain>
    </source>
</reference>
<accession>A0A024W784</accession>
<organism evidence="1 2">
    <name type="scientific">Plasmodium falciparum Tanzania</name>
    <name type="common">2000708</name>
    <dbReference type="NCBI Taxonomy" id="1036725"/>
    <lineage>
        <taxon>Eukaryota</taxon>
        <taxon>Sar</taxon>
        <taxon>Alveolata</taxon>
        <taxon>Apicomplexa</taxon>
        <taxon>Aconoidasida</taxon>
        <taxon>Haemosporida</taxon>
        <taxon>Plasmodiidae</taxon>
        <taxon>Plasmodium</taxon>
        <taxon>Plasmodium (Laverania)</taxon>
    </lineage>
</organism>
<reference evidence="1 2" key="1">
    <citation type="submission" date="2013-02" db="EMBL/GenBank/DDBJ databases">
        <title>The Genome Annotation of Plasmodium falciparum Tanzania (2000708).</title>
        <authorList>
            <consortium name="The Broad Institute Genome Sequencing Platform"/>
            <consortium name="The Broad Institute Genome Sequencing Center for Infectious Disease"/>
            <person name="Neafsey D."/>
            <person name="Hoffman S."/>
            <person name="Volkman S."/>
            <person name="Rosenthal P."/>
            <person name="Walker B."/>
            <person name="Young S.K."/>
            <person name="Zeng Q."/>
            <person name="Gargeya S."/>
            <person name="Fitzgerald M."/>
            <person name="Haas B."/>
            <person name="Abouelleil A."/>
            <person name="Allen A.W."/>
            <person name="Alvarado L."/>
            <person name="Arachchi H.M."/>
            <person name="Berlin A.M."/>
            <person name="Chapman S.B."/>
            <person name="Gainer-Dewar J."/>
            <person name="Goldberg J."/>
            <person name="Griggs A."/>
            <person name="Gujja S."/>
            <person name="Hansen M."/>
            <person name="Howarth C."/>
            <person name="Imamovic A."/>
            <person name="Ireland A."/>
            <person name="Larimer J."/>
            <person name="McCowan C."/>
            <person name="Murphy C."/>
            <person name="Pearson M."/>
            <person name="Poon T.W."/>
            <person name="Priest M."/>
            <person name="Roberts A."/>
            <person name="Saif S."/>
            <person name="Shea T."/>
            <person name="Sisk P."/>
            <person name="Sykes S."/>
            <person name="Wortman J."/>
            <person name="Nusbaum C."/>
            <person name="Birren B."/>
        </authorList>
    </citation>
    <scope>NUCLEOTIDE SEQUENCE [LARGE SCALE GENOMIC DNA]</scope>
    <source>
        <strain evidence="2">Tanzania (2000708)</strain>
    </source>
</reference>
<evidence type="ECO:0000313" key="2">
    <source>
        <dbReference type="Proteomes" id="UP000030708"/>
    </source>
</evidence>